<comment type="caution">
    <text evidence="3">The sequence shown here is derived from an EMBL/GenBank/DDBJ whole genome shotgun (WGS) entry which is preliminary data.</text>
</comment>
<protein>
    <submittedName>
        <fullName evidence="3">Uncharacterized protein</fullName>
    </submittedName>
</protein>
<reference evidence="3 4" key="1">
    <citation type="submission" date="2020-02" db="EMBL/GenBank/DDBJ databases">
        <title>Ideonella bacterium strain TBM-1.</title>
        <authorList>
            <person name="Chen W.-M."/>
        </authorList>
    </citation>
    <scope>NUCLEOTIDE SEQUENCE [LARGE SCALE GENOMIC DNA]</scope>
    <source>
        <strain evidence="3 4">TBM-1</strain>
    </source>
</reference>
<feature type="transmembrane region" description="Helical" evidence="1">
    <location>
        <begin position="81"/>
        <end position="103"/>
    </location>
</feature>
<gene>
    <name evidence="3" type="ORF">G3A44_08980</name>
</gene>
<dbReference type="RefSeq" id="WP_163457171.1">
    <property type="nucleotide sequence ID" value="NZ_JAAGOH010000008.1"/>
</dbReference>
<dbReference type="InterPro" id="IPR045398">
    <property type="entry name" value="DUF6515"/>
</dbReference>
<dbReference type="EMBL" id="JAAGOH010000008">
    <property type="protein sequence ID" value="NDY91322.1"/>
    <property type="molecule type" value="Genomic_DNA"/>
</dbReference>
<keyword evidence="1" id="KW-0472">Membrane</keyword>
<feature type="signal peptide" evidence="2">
    <location>
        <begin position="1"/>
        <end position="25"/>
    </location>
</feature>
<name>A0A7C9TJP9_9BURK</name>
<accession>A0A7C9TJP9</accession>
<sequence length="247" mass="25918">MTGRTVFLLLSLALAAALQAHPARAQARMDDPRHGPGLGQVVRHPPPGAFVAPWRGVDYRHFDGIWYRPGPHGWVVVSPPVGVWVSGLPPWAVTVVIGGFLYWRVDSVYYRARDGGYEVVTSPPAAGSTVVDSGRMSAASGPLPRQFVYPRQGQDASLQASDKYACHRWAVDQTHLDPSAAAGAALAPEASGVKGVAGGTAATGTTPASGSAGLTLRADLPSAKSGPREDYLRALAACLEGRGYTVR</sequence>
<keyword evidence="1" id="KW-0812">Transmembrane</keyword>
<keyword evidence="2" id="KW-0732">Signal</keyword>
<keyword evidence="1" id="KW-1133">Transmembrane helix</keyword>
<dbReference type="AlphaFoldDB" id="A0A7C9TJP9"/>
<dbReference type="Proteomes" id="UP000484255">
    <property type="component" value="Unassembled WGS sequence"/>
</dbReference>
<feature type="chain" id="PRO_5028959737" evidence="2">
    <location>
        <begin position="26"/>
        <end position="247"/>
    </location>
</feature>
<dbReference type="Pfam" id="PF20125">
    <property type="entry name" value="DUF6515"/>
    <property type="match status" value="1"/>
</dbReference>
<organism evidence="3 4">
    <name type="scientific">Ideonella livida</name>
    <dbReference type="NCBI Taxonomy" id="2707176"/>
    <lineage>
        <taxon>Bacteria</taxon>
        <taxon>Pseudomonadati</taxon>
        <taxon>Pseudomonadota</taxon>
        <taxon>Betaproteobacteria</taxon>
        <taxon>Burkholderiales</taxon>
        <taxon>Sphaerotilaceae</taxon>
        <taxon>Ideonella</taxon>
    </lineage>
</organism>
<evidence type="ECO:0000313" key="3">
    <source>
        <dbReference type="EMBL" id="NDY91322.1"/>
    </source>
</evidence>
<evidence type="ECO:0000256" key="1">
    <source>
        <dbReference type="SAM" id="Phobius"/>
    </source>
</evidence>
<evidence type="ECO:0000313" key="4">
    <source>
        <dbReference type="Proteomes" id="UP000484255"/>
    </source>
</evidence>
<proteinExistence type="predicted"/>
<keyword evidence="4" id="KW-1185">Reference proteome</keyword>
<evidence type="ECO:0000256" key="2">
    <source>
        <dbReference type="SAM" id="SignalP"/>
    </source>
</evidence>